<protein>
    <recommendedName>
        <fullName evidence="1">Inositol polyphosphate-related phosphatase domain-containing protein</fullName>
    </recommendedName>
</protein>
<name>A0ABN7NJV5_TIMPD</name>
<dbReference type="Pfam" id="PF22669">
    <property type="entry name" value="Exo_endo_phos2"/>
    <property type="match status" value="1"/>
</dbReference>
<dbReference type="SUPFAM" id="SSF56219">
    <property type="entry name" value="DNase I-like"/>
    <property type="match status" value="1"/>
</dbReference>
<dbReference type="InterPro" id="IPR000300">
    <property type="entry name" value="IPPc"/>
</dbReference>
<reference evidence="2" key="1">
    <citation type="submission" date="2021-03" db="EMBL/GenBank/DDBJ databases">
        <authorList>
            <person name="Tran Van P."/>
        </authorList>
    </citation>
    <scope>NUCLEOTIDE SEQUENCE</scope>
</reference>
<evidence type="ECO:0000259" key="1">
    <source>
        <dbReference type="SMART" id="SM00128"/>
    </source>
</evidence>
<dbReference type="SMART" id="SM00128">
    <property type="entry name" value="IPPc"/>
    <property type="match status" value="1"/>
</dbReference>
<sequence>MSSVVLYKIVKISAKVSLICVSDVTQNFDYVLWCGDLNFRLSQSRDEVIQWVSEQNFPLPQPHLLQNDQLRRSRAEGSVFRDFEEGPITFQPTYKYDPGTQVYDSSHKQRIPAYTDRILFKSGRAGRRESNQIGRGSPVIECLFYMSVPSICTSDHKPVWGLYRTTVRPGIDTIPLAAGLFNREVYLEGIKRRAAALGKRHDASSVCSIQ</sequence>
<dbReference type="InterPro" id="IPR036691">
    <property type="entry name" value="Endo/exonu/phosph_ase_sf"/>
</dbReference>
<dbReference type="PANTHER" id="PTHR47039">
    <property type="entry name" value="INOSITOL POLYPHOSPHATE 5-PHOSPHATASE E"/>
    <property type="match status" value="1"/>
</dbReference>
<feature type="domain" description="Inositol polyphosphate-related phosphatase" evidence="1">
    <location>
        <begin position="1"/>
        <end position="171"/>
    </location>
</feature>
<dbReference type="PANTHER" id="PTHR47039:SF1">
    <property type="entry name" value="INOSITOL POLYPHOSPHATE 5-PHOSPHATASE E"/>
    <property type="match status" value="1"/>
</dbReference>
<dbReference type="InterPro" id="IPR053321">
    <property type="entry name" value="IPP-5-Phosphatase_Type_IV"/>
</dbReference>
<proteinExistence type="predicted"/>
<keyword evidence="3" id="KW-1185">Reference proteome</keyword>
<evidence type="ECO:0000313" key="2">
    <source>
        <dbReference type="EMBL" id="CAG2055636.1"/>
    </source>
</evidence>
<gene>
    <name evidence="2" type="ORF">TPAB3V08_LOCUS2636</name>
</gene>
<dbReference type="EMBL" id="CAJPIN010002712">
    <property type="protein sequence ID" value="CAG2055636.1"/>
    <property type="molecule type" value="Genomic_DNA"/>
</dbReference>
<organism evidence="2 3">
    <name type="scientific">Timema podura</name>
    <name type="common">Walking stick</name>
    <dbReference type="NCBI Taxonomy" id="61482"/>
    <lineage>
        <taxon>Eukaryota</taxon>
        <taxon>Metazoa</taxon>
        <taxon>Ecdysozoa</taxon>
        <taxon>Arthropoda</taxon>
        <taxon>Hexapoda</taxon>
        <taxon>Insecta</taxon>
        <taxon>Pterygota</taxon>
        <taxon>Neoptera</taxon>
        <taxon>Polyneoptera</taxon>
        <taxon>Phasmatodea</taxon>
        <taxon>Timematodea</taxon>
        <taxon>Timematoidea</taxon>
        <taxon>Timematidae</taxon>
        <taxon>Timema</taxon>
    </lineage>
</organism>
<accession>A0ABN7NJV5</accession>
<evidence type="ECO:0000313" key="3">
    <source>
        <dbReference type="Proteomes" id="UP001153148"/>
    </source>
</evidence>
<dbReference type="Gene3D" id="3.60.10.10">
    <property type="entry name" value="Endonuclease/exonuclease/phosphatase"/>
    <property type="match status" value="1"/>
</dbReference>
<comment type="caution">
    <text evidence="2">The sequence shown here is derived from an EMBL/GenBank/DDBJ whole genome shotgun (WGS) entry which is preliminary data.</text>
</comment>
<dbReference type="Proteomes" id="UP001153148">
    <property type="component" value="Unassembled WGS sequence"/>
</dbReference>